<dbReference type="PATRIC" id="fig|1227493.4.peg.3710"/>
<dbReference type="Gene3D" id="3.40.50.2000">
    <property type="entry name" value="Glycogen Phosphorylase B"/>
    <property type="match status" value="2"/>
</dbReference>
<accession>L9ZQ63</accession>
<dbReference type="RefSeq" id="WP_006654815.1">
    <property type="nucleotide sequence ID" value="NZ_AOIM01000042.1"/>
</dbReference>
<keyword evidence="1" id="KW-0328">Glycosyltransferase</keyword>
<dbReference type="SUPFAM" id="SSF53756">
    <property type="entry name" value="UDP-Glycosyltransferase/glycogen phosphorylase"/>
    <property type="match status" value="1"/>
</dbReference>
<evidence type="ECO:0000313" key="6">
    <source>
        <dbReference type="Proteomes" id="UP000011519"/>
    </source>
</evidence>
<protein>
    <submittedName>
        <fullName evidence="5">Group 1 glycosyl transferase</fullName>
    </submittedName>
</protein>
<evidence type="ECO:0000256" key="3">
    <source>
        <dbReference type="SAM" id="MobiDB-lite"/>
    </source>
</evidence>
<feature type="domain" description="Glycosyl transferase family 1" evidence="4">
    <location>
        <begin position="245"/>
        <end position="400"/>
    </location>
</feature>
<feature type="compositionally biased region" description="Acidic residues" evidence="3">
    <location>
        <begin position="216"/>
        <end position="236"/>
    </location>
</feature>
<dbReference type="AlphaFoldDB" id="L9ZQ63"/>
<dbReference type="Pfam" id="PF00534">
    <property type="entry name" value="Glycos_transf_1"/>
    <property type="match status" value="1"/>
</dbReference>
<dbReference type="STRING" id="1227493.C483_18443"/>
<evidence type="ECO:0000256" key="2">
    <source>
        <dbReference type="ARBA" id="ARBA00022679"/>
    </source>
</evidence>
<proteinExistence type="predicted"/>
<keyword evidence="2 5" id="KW-0808">Transferase</keyword>
<reference evidence="5 6" key="1">
    <citation type="journal article" date="2014" name="PLoS Genet.">
        <title>Phylogenetically driven sequencing of extremely halophilic archaea reveals strategies for static and dynamic osmo-response.</title>
        <authorList>
            <person name="Becker E.A."/>
            <person name="Seitzer P.M."/>
            <person name="Tritt A."/>
            <person name="Larsen D."/>
            <person name="Krusor M."/>
            <person name="Yao A.I."/>
            <person name="Wu D."/>
            <person name="Madern D."/>
            <person name="Eisen J.A."/>
            <person name="Darling A.E."/>
            <person name="Facciotti M.T."/>
        </authorList>
    </citation>
    <scope>NUCLEOTIDE SEQUENCE [LARGE SCALE GENOMIC DNA]</scope>
    <source>
        <strain evidence="5 6">JCM 10989</strain>
    </source>
</reference>
<dbReference type="PANTHER" id="PTHR12526">
    <property type="entry name" value="GLYCOSYLTRANSFERASE"/>
    <property type="match status" value="1"/>
</dbReference>
<sequence length="436" mass="47212">MSLRTQDGDVDADANGNQTEIPAGAGSPADGDRCPTGDANHAHSVAESQRVLVITGLAHKNERHYGPLADVAGETTLVSLAPVEGVDTARNVTVPQVGPRLLRVVLLFVVALLEARQNEYDAVASISLFPYGCYALGLKAMFGLPAHLGIIGIDLDHHATQRYGPVVRWLFRRFDIVSVPGTDHAARLERCGVPAERIAWLTNPIDVETYRPEAADTVDDDSDSNSDSDFDSDDEDEDAAADYDYNYDFVWVGRFGPEKDPHRFVAAMDALESRRQNAEYTAVMVGDGALHDEVAAHIRARGLEDTIELAGWVDDPIDYYRCSRAFVLTSERDALPLVLLEAMATGLAPIVPRVGSIPDAVTDGQNGIIVPDRQPETIAAAMERLLDEPELRRSHASAATEVRNSFSMAQAGSDWARIVCAMAETGGSQHHSSSSR</sequence>
<dbReference type="OrthoDB" id="131038at2157"/>
<comment type="caution">
    <text evidence="5">The sequence shown here is derived from an EMBL/GenBank/DDBJ whole genome shotgun (WGS) entry which is preliminary data.</text>
</comment>
<organism evidence="5 6">
    <name type="scientific">Natrialba hulunbeirensis JCM 10989</name>
    <dbReference type="NCBI Taxonomy" id="1227493"/>
    <lineage>
        <taxon>Archaea</taxon>
        <taxon>Methanobacteriati</taxon>
        <taxon>Methanobacteriota</taxon>
        <taxon>Stenosarchaea group</taxon>
        <taxon>Halobacteria</taxon>
        <taxon>Halobacteriales</taxon>
        <taxon>Natrialbaceae</taxon>
        <taxon>Natrialba</taxon>
    </lineage>
</organism>
<dbReference type="InterPro" id="IPR001296">
    <property type="entry name" value="Glyco_trans_1"/>
</dbReference>
<dbReference type="GO" id="GO:0016757">
    <property type="term" value="F:glycosyltransferase activity"/>
    <property type="evidence" value="ECO:0007669"/>
    <property type="project" value="UniProtKB-KW"/>
</dbReference>
<feature type="region of interest" description="Disordered" evidence="3">
    <location>
        <begin position="1"/>
        <end position="40"/>
    </location>
</feature>
<keyword evidence="6" id="KW-1185">Reference proteome</keyword>
<dbReference type="PANTHER" id="PTHR12526:SF640">
    <property type="entry name" value="COLANIC ACID BIOSYNTHESIS GLYCOSYLTRANSFERASE WCAL-RELATED"/>
    <property type="match status" value="1"/>
</dbReference>
<feature type="region of interest" description="Disordered" evidence="3">
    <location>
        <begin position="211"/>
        <end position="236"/>
    </location>
</feature>
<dbReference type="EMBL" id="AOIM01000042">
    <property type="protein sequence ID" value="ELY87298.1"/>
    <property type="molecule type" value="Genomic_DNA"/>
</dbReference>
<dbReference type="Proteomes" id="UP000011519">
    <property type="component" value="Unassembled WGS sequence"/>
</dbReference>
<evidence type="ECO:0000313" key="5">
    <source>
        <dbReference type="EMBL" id="ELY87298.1"/>
    </source>
</evidence>
<gene>
    <name evidence="5" type="ORF">C483_18443</name>
</gene>
<evidence type="ECO:0000259" key="4">
    <source>
        <dbReference type="Pfam" id="PF00534"/>
    </source>
</evidence>
<name>L9ZQ63_9EURY</name>
<evidence type="ECO:0000256" key="1">
    <source>
        <dbReference type="ARBA" id="ARBA00022676"/>
    </source>
</evidence>